<dbReference type="PANTHER" id="PTHR23108">
    <property type="entry name" value="METHYLTRANSFERASE-RELATED"/>
    <property type="match status" value="1"/>
</dbReference>
<dbReference type="PANTHER" id="PTHR23108:SF0">
    <property type="entry name" value="METHYLTRANSFERASE-LIKE PROTEIN 22"/>
    <property type="match status" value="1"/>
</dbReference>
<dbReference type="InterPro" id="IPR019410">
    <property type="entry name" value="Methyltransf_16"/>
</dbReference>
<keyword evidence="1" id="KW-0808">Transferase</keyword>
<reference evidence="1" key="1">
    <citation type="journal article" date="2023" name="PLoS Negl. Trop. Dis.">
        <title>A genome sequence for Biomphalaria pfeifferi, the major vector snail for the human-infecting parasite Schistosoma mansoni.</title>
        <authorList>
            <person name="Bu L."/>
            <person name="Lu L."/>
            <person name="Laidemitt M.R."/>
            <person name="Zhang S.M."/>
            <person name="Mutuku M."/>
            <person name="Mkoji G."/>
            <person name="Steinauer M."/>
            <person name="Loker E.S."/>
        </authorList>
    </citation>
    <scope>NUCLEOTIDE SEQUENCE</scope>
    <source>
        <strain evidence="1">KasaAsao</strain>
    </source>
</reference>
<sequence length="389" mass="44560">MAASHKDNHNDDQVLSDVHTFNVSHLDCSREIKCDSYFTRFYFYLHKNYTASNQLNHLSSQQMAESLYSSLTESEQRLDEDGDPILIRKKDKICSNESNWFSQNANYISDDSGLEQQLNPVTQKCIDKLEEVDVTHFLISSADDYKCHVITIEHKMETSIYNVGYQVWSGALLMCDYLLSIHDVLDKAHVVDLGCGTGITSIVAAMFAKHVVCTDYSNALLQLAERNWQRNKDFLFQNNCSEMYFKLLDWTVDYPSLEDGTEKSVYGLKPADLDLIEKADIYISAEVIYDEELTLAFFKTAYHLLSISPPKVLYITLEKRIVFSSESQQMCSPAYESFQEHLQDMTSVDAGPVRFSVDQVLTDFVQCFQYARTKYLELWKISSVAVDSG</sequence>
<accession>A0AAD8F6G2</accession>
<dbReference type="GO" id="GO:0008276">
    <property type="term" value="F:protein methyltransferase activity"/>
    <property type="evidence" value="ECO:0007669"/>
    <property type="project" value="InterPro"/>
</dbReference>
<dbReference type="SUPFAM" id="SSF53335">
    <property type="entry name" value="S-adenosyl-L-methionine-dependent methyltransferases"/>
    <property type="match status" value="1"/>
</dbReference>
<dbReference type="InterPro" id="IPR038899">
    <property type="entry name" value="METTL22"/>
</dbReference>
<dbReference type="GO" id="GO:0005634">
    <property type="term" value="C:nucleus"/>
    <property type="evidence" value="ECO:0007669"/>
    <property type="project" value="TreeGrafter"/>
</dbReference>
<evidence type="ECO:0000313" key="1">
    <source>
        <dbReference type="EMBL" id="KAK0053075.1"/>
    </source>
</evidence>
<dbReference type="Pfam" id="PF10294">
    <property type="entry name" value="Methyltransf_16"/>
    <property type="match status" value="1"/>
</dbReference>
<dbReference type="GO" id="GO:0032259">
    <property type="term" value="P:methylation"/>
    <property type="evidence" value="ECO:0007669"/>
    <property type="project" value="UniProtKB-KW"/>
</dbReference>
<dbReference type="AlphaFoldDB" id="A0AAD8F6G2"/>
<dbReference type="Gene3D" id="3.40.50.150">
    <property type="entry name" value="Vaccinia Virus protein VP39"/>
    <property type="match status" value="1"/>
</dbReference>
<organism evidence="1 2">
    <name type="scientific">Biomphalaria pfeifferi</name>
    <name type="common">Bloodfluke planorb</name>
    <name type="synonym">Freshwater snail</name>
    <dbReference type="NCBI Taxonomy" id="112525"/>
    <lineage>
        <taxon>Eukaryota</taxon>
        <taxon>Metazoa</taxon>
        <taxon>Spiralia</taxon>
        <taxon>Lophotrochozoa</taxon>
        <taxon>Mollusca</taxon>
        <taxon>Gastropoda</taxon>
        <taxon>Heterobranchia</taxon>
        <taxon>Euthyneura</taxon>
        <taxon>Panpulmonata</taxon>
        <taxon>Hygrophila</taxon>
        <taxon>Lymnaeoidea</taxon>
        <taxon>Planorbidae</taxon>
        <taxon>Biomphalaria</taxon>
    </lineage>
</organism>
<comment type="caution">
    <text evidence="1">The sequence shown here is derived from an EMBL/GenBank/DDBJ whole genome shotgun (WGS) entry which is preliminary data.</text>
</comment>
<protein>
    <submittedName>
        <fullName evidence="1">Methyltransferase-like protein 22 isoform X1</fullName>
    </submittedName>
</protein>
<gene>
    <name evidence="1" type="ORF">Bpfe_017452</name>
</gene>
<dbReference type="Proteomes" id="UP001233172">
    <property type="component" value="Unassembled WGS sequence"/>
</dbReference>
<dbReference type="CDD" id="cd02440">
    <property type="entry name" value="AdoMet_MTases"/>
    <property type="match status" value="1"/>
</dbReference>
<name>A0AAD8F6G2_BIOPF</name>
<dbReference type="EMBL" id="JASAOG010000089">
    <property type="protein sequence ID" value="KAK0053075.1"/>
    <property type="molecule type" value="Genomic_DNA"/>
</dbReference>
<dbReference type="InterPro" id="IPR029063">
    <property type="entry name" value="SAM-dependent_MTases_sf"/>
</dbReference>
<reference evidence="1" key="2">
    <citation type="submission" date="2023-04" db="EMBL/GenBank/DDBJ databases">
        <authorList>
            <person name="Bu L."/>
            <person name="Lu L."/>
            <person name="Laidemitt M.R."/>
            <person name="Zhang S.M."/>
            <person name="Mutuku M."/>
            <person name="Mkoji G."/>
            <person name="Steinauer M."/>
            <person name="Loker E.S."/>
        </authorList>
    </citation>
    <scope>NUCLEOTIDE SEQUENCE</scope>
    <source>
        <strain evidence="1">KasaAsao</strain>
        <tissue evidence="1">Whole Snail</tissue>
    </source>
</reference>
<evidence type="ECO:0000313" key="2">
    <source>
        <dbReference type="Proteomes" id="UP001233172"/>
    </source>
</evidence>
<keyword evidence="1" id="KW-0489">Methyltransferase</keyword>
<proteinExistence type="predicted"/>
<keyword evidence="2" id="KW-1185">Reference proteome</keyword>